<gene>
    <name evidence="1" type="ORF">AQJ64_31710</name>
</gene>
<organism evidence="1 2">
    <name type="scientific">Streptomyces griseoruber</name>
    <dbReference type="NCBI Taxonomy" id="1943"/>
    <lineage>
        <taxon>Bacteria</taxon>
        <taxon>Bacillati</taxon>
        <taxon>Actinomycetota</taxon>
        <taxon>Actinomycetes</taxon>
        <taxon>Kitasatosporales</taxon>
        <taxon>Streptomycetaceae</taxon>
        <taxon>Streptomyces</taxon>
    </lineage>
</organism>
<comment type="caution">
    <text evidence="1">The sequence shown here is derived from an EMBL/GenBank/DDBJ whole genome shotgun (WGS) entry which is preliminary data.</text>
</comment>
<dbReference type="Proteomes" id="UP000052982">
    <property type="component" value="Unassembled WGS sequence"/>
</dbReference>
<evidence type="ECO:0000313" key="1">
    <source>
        <dbReference type="EMBL" id="KUN78534.1"/>
    </source>
</evidence>
<keyword evidence="2" id="KW-1185">Reference proteome</keyword>
<evidence type="ECO:0000313" key="2">
    <source>
        <dbReference type="Proteomes" id="UP000052982"/>
    </source>
</evidence>
<proteinExistence type="predicted"/>
<dbReference type="EMBL" id="LMWW01000053">
    <property type="protein sequence ID" value="KUN78534.1"/>
    <property type="molecule type" value="Genomic_DNA"/>
</dbReference>
<protein>
    <submittedName>
        <fullName evidence="1">Uncharacterized protein</fullName>
    </submittedName>
</protein>
<sequence length="59" mass="6703">MASPVQVMLSVWMSTSRPGRPFPGGRVISDFVYQPVSSLVIDRAERVRHCLASPMWNWL</sequence>
<accession>A0A101SQS3</accession>
<dbReference type="AlphaFoldDB" id="A0A101SQS3"/>
<reference evidence="1 2" key="1">
    <citation type="submission" date="2015-10" db="EMBL/GenBank/DDBJ databases">
        <title>Draft genome sequence of Streptomyces griseoruber DSM 40281, type strain for the species Streptomyces griseoruber.</title>
        <authorList>
            <person name="Ruckert C."/>
            <person name="Winkler A."/>
            <person name="Kalinowski J."/>
            <person name="Kampfer P."/>
            <person name="Glaeser S."/>
        </authorList>
    </citation>
    <scope>NUCLEOTIDE SEQUENCE [LARGE SCALE GENOMIC DNA]</scope>
    <source>
        <strain evidence="1 2">DSM 40281</strain>
    </source>
</reference>
<name>A0A101SQS3_9ACTN</name>